<name>A0A1F6UKW5_9PROT</name>
<keyword evidence="6" id="KW-0012">Acyltransferase</keyword>
<dbReference type="EMBL" id="MFSV01000094">
    <property type="protein sequence ID" value="OGI58015.1"/>
    <property type="molecule type" value="Genomic_DNA"/>
</dbReference>
<feature type="transmembrane region" description="Helical" evidence="7">
    <location>
        <begin position="21"/>
        <end position="41"/>
    </location>
</feature>
<keyword evidence="7" id="KW-1133">Transmembrane helix</keyword>
<comment type="caution">
    <text evidence="8">The sequence shown here is derived from an EMBL/GenBank/DDBJ whole genome shotgun (WGS) entry which is preliminary data.</text>
</comment>
<dbReference type="GO" id="GO:0009247">
    <property type="term" value="P:glycolipid biosynthetic process"/>
    <property type="evidence" value="ECO:0007669"/>
    <property type="project" value="UniProtKB-ARBA"/>
</dbReference>
<dbReference type="InterPro" id="IPR004960">
    <property type="entry name" value="LipA_acyltrans"/>
</dbReference>
<comment type="subcellular location">
    <subcellularLocation>
        <location evidence="1">Cell inner membrane</location>
    </subcellularLocation>
</comment>
<dbReference type="Proteomes" id="UP000177950">
    <property type="component" value="Unassembled WGS sequence"/>
</dbReference>
<dbReference type="PIRSF" id="PIRSF026649">
    <property type="entry name" value="MsbB"/>
    <property type="match status" value="1"/>
</dbReference>
<dbReference type="GO" id="GO:0005886">
    <property type="term" value="C:plasma membrane"/>
    <property type="evidence" value="ECO:0007669"/>
    <property type="project" value="UniProtKB-SubCell"/>
</dbReference>
<dbReference type="CDD" id="cd07984">
    <property type="entry name" value="LPLAT_LABLAT-like"/>
    <property type="match status" value="1"/>
</dbReference>
<gene>
    <name evidence="8" type="ORF">A2V58_04950</name>
</gene>
<evidence type="ECO:0000256" key="6">
    <source>
        <dbReference type="ARBA" id="ARBA00023315"/>
    </source>
</evidence>
<protein>
    <recommendedName>
        <fullName evidence="10">Lipid A biosynthesis acyltransferase</fullName>
    </recommendedName>
</protein>
<accession>A0A1F6UKW5</accession>
<organism evidence="8 9">
    <name type="scientific">Candidatus Muproteobacteria bacterium RBG_19FT_COMBO_61_10</name>
    <dbReference type="NCBI Taxonomy" id="1817761"/>
    <lineage>
        <taxon>Bacteria</taxon>
        <taxon>Pseudomonadati</taxon>
        <taxon>Pseudomonadota</taxon>
        <taxon>Candidatus Muproteobacteria</taxon>
    </lineage>
</organism>
<evidence type="ECO:0000256" key="5">
    <source>
        <dbReference type="ARBA" id="ARBA00023136"/>
    </source>
</evidence>
<sequence>MRAAKRRELVTFLHPRYWAAWAGLGILRALSLLPLPLLWLLGVPLGQLAAGFPTRARHAVDTNLALCFPDMRAAERSRLRNRHFRAVAQVLLSLGISLWASQRRLARLIRFRQREHYDRALADGKRVILLAPHFLVLEIAGLYLSHERPMISMYKSPKSELFDWVLRHSRTRFGGVMIERSAELRPLIRLLREGRPFYYLPDQEPGDADFVFAPFFGIPAATITALSRMARLADAVVVPCFTRLLPFGTGYEVAFEPAIANYPSGDHAQDATRMNAVIEHGVRERPDQYMWSYKRFKTRPDNQPSFYETKR</sequence>
<evidence type="ECO:0008006" key="10">
    <source>
        <dbReference type="Google" id="ProtNLM"/>
    </source>
</evidence>
<reference evidence="8 9" key="1">
    <citation type="journal article" date="2016" name="Nat. Commun.">
        <title>Thousands of microbial genomes shed light on interconnected biogeochemical processes in an aquifer system.</title>
        <authorList>
            <person name="Anantharaman K."/>
            <person name="Brown C.T."/>
            <person name="Hug L.A."/>
            <person name="Sharon I."/>
            <person name="Castelle C.J."/>
            <person name="Probst A.J."/>
            <person name="Thomas B.C."/>
            <person name="Singh A."/>
            <person name="Wilkins M.J."/>
            <person name="Karaoz U."/>
            <person name="Brodie E.L."/>
            <person name="Williams K.H."/>
            <person name="Hubbard S.S."/>
            <person name="Banfield J.F."/>
        </authorList>
    </citation>
    <scope>NUCLEOTIDE SEQUENCE [LARGE SCALE GENOMIC DNA]</scope>
</reference>
<dbReference type="PANTHER" id="PTHR30606">
    <property type="entry name" value="LIPID A BIOSYNTHESIS LAUROYL ACYLTRANSFERASE"/>
    <property type="match status" value="1"/>
</dbReference>
<evidence type="ECO:0000256" key="3">
    <source>
        <dbReference type="ARBA" id="ARBA00022519"/>
    </source>
</evidence>
<keyword evidence="2" id="KW-1003">Cell membrane</keyword>
<keyword evidence="7" id="KW-0812">Transmembrane</keyword>
<evidence type="ECO:0000313" key="8">
    <source>
        <dbReference type="EMBL" id="OGI58015.1"/>
    </source>
</evidence>
<evidence type="ECO:0000256" key="4">
    <source>
        <dbReference type="ARBA" id="ARBA00022679"/>
    </source>
</evidence>
<evidence type="ECO:0000256" key="7">
    <source>
        <dbReference type="SAM" id="Phobius"/>
    </source>
</evidence>
<keyword evidence="5 7" id="KW-0472">Membrane</keyword>
<dbReference type="Pfam" id="PF03279">
    <property type="entry name" value="Lip_A_acyltrans"/>
    <property type="match status" value="1"/>
</dbReference>
<keyword evidence="4" id="KW-0808">Transferase</keyword>
<keyword evidence="3" id="KW-0997">Cell inner membrane</keyword>
<evidence type="ECO:0000256" key="2">
    <source>
        <dbReference type="ARBA" id="ARBA00022475"/>
    </source>
</evidence>
<dbReference type="AlphaFoldDB" id="A0A1F6UKW5"/>
<evidence type="ECO:0000256" key="1">
    <source>
        <dbReference type="ARBA" id="ARBA00004533"/>
    </source>
</evidence>
<dbReference type="GO" id="GO:0016746">
    <property type="term" value="F:acyltransferase activity"/>
    <property type="evidence" value="ECO:0007669"/>
    <property type="project" value="UniProtKB-KW"/>
</dbReference>
<evidence type="ECO:0000313" key="9">
    <source>
        <dbReference type="Proteomes" id="UP000177950"/>
    </source>
</evidence>
<proteinExistence type="predicted"/>
<dbReference type="PANTHER" id="PTHR30606:SF9">
    <property type="entry name" value="LIPID A BIOSYNTHESIS LAUROYLTRANSFERASE"/>
    <property type="match status" value="1"/>
</dbReference>